<feature type="non-terminal residue" evidence="2">
    <location>
        <position position="36"/>
    </location>
</feature>
<dbReference type="EMBL" id="LAZR01034501">
    <property type="protein sequence ID" value="KKL45127.1"/>
    <property type="molecule type" value="Genomic_DNA"/>
</dbReference>
<dbReference type="AlphaFoldDB" id="A0A0F9F222"/>
<evidence type="ECO:0000259" key="1">
    <source>
        <dbReference type="Pfam" id="PF17159"/>
    </source>
</evidence>
<sequence>MCVFIILIIFIFYNAFPVSFIEGVGLTPFKIISEYI</sequence>
<evidence type="ECO:0000313" key="2">
    <source>
        <dbReference type="EMBL" id="KKL45127.1"/>
    </source>
</evidence>
<comment type="caution">
    <text evidence="2">The sequence shown here is derived from an EMBL/GenBank/DDBJ whole genome shotgun (WGS) entry which is preliminary data.</text>
</comment>
<reference evidence="2" key="1">
    <citation type="journal article" date="2015" name="Nature">
        <title>Complex archaea that bridge the gap between prokaryotes and eukaryotes.</title>
        <authorList>
            <person name="Spang A."/>
            <person name="Saw J.H."/>
            <person name="Jorgensen S.L."/>
            <person name="Zaremba-Niedzwiedzka K."/>
            <person name="Martijn J."/>
            <person name="Lind A.E."/>
            <person name="van Eijk R."/>
            <person name="Schleper C."/>
            <person name="Guy L."/>
            <person name="Ettema T.J."/>
        </authorList>
    </citation>
    <scope>NUCLEOTIDE SEQUENCE</scope>
</reference>
<feature type="domain" description="Membrane-associated sensor" evidence="1">
    <location>
        <begin position="2"/>
        <end position="36"/>
    </location>
</feature>
<accession>A0A0F9F222</accession>
<gene>
    <name evidence="2" type="ORF">LCGC14_2358770</name>
</gene>
<organism evidence="2">
    <name type="scientific">marine sediment metagenome</name>
    <dbReference type="NCBI Taxonomy" id="412755"/>
    <lineage>
        <taxon>unclassified sequences</taxon>
        <taxon>metagenomes</taxon>
        <taxon>ecological metagenomes</taxon>
    </lineage>
</organism>
<dbReference type="Pfam" id="PF17159">
    <property type="entry name" value="MASE3"/>
    <property type="match status" value="1"/>
</dbReference>
<protein>
    <recommendedName>
        <fullName evidence="1">Membrane-associated sensor domain-containing protein</fullName>
    </recommendedName>
</protein>
<dbReference type="InterPro" id="IPR033425">
    <property type="entry name" value="MASE3"/>
</dbReference>
<name>A0A0F9F222_9ZZZZ</name>
<proteinExistence type="predicted"/>